<dbReference type="Pfam" id="PF00226">
    <property type="entry name" value="DnaJ"/>
    <property type="match status" value="1"/>
</dbReference>
<organism evidence="4 5">
    <name type="scientific">Terfezia boudieri ATCC MYA-4762</name>
    <dbReference type="NCBI Taxonomy" id="1051890"/>
    <lineage>
        <taxon>Eukaryota</taxon>
        <taxon>Fungi</taxon>
        <taxon>Dikarya</taxon>
        <taxon>Ascomycota</taxon>
        <taxon>Pezizomycotina</taxon>
        <taxon>Pezizomycetes</taxon>
        <taxon>Pezizales</taxon>
        <taxon>Pezizaceae</taxon>
        <taxon>Terfezia</taxon>
    </lineage>
</organism>
<dbReference type="OrthoDB" id="666364at2759"/>
<dbReference type="PROSITE" id="PS50076">
    <property type="entry name" value="DNAJ_2"/>
    <property type="match status" value="1"/>
</dbReference>
<protein>
    <recommendedName>
        <fullName evidence="3">J domain-containing protein</fullName>
    </recommendedName>
</protein>
<feature type="region of interest" description="Disordered" evidence="2">
    <location>
        <begin position="460"/>
        <end position="513"/>
    </location>
</feature>
<dbReference type="SUPFAM" id="SSF46565">
    <property type="entry name" value="Chaperone J-domain"/>
    <property type="match status" value="1"/>
</dbReference>
<keyword evidence="5" id="KW-1185">Reference proteome</keyword>
<dbReference type="PANTHER" id="PTHR44157">
    <property type="entry name" value="DNAJ HOMOLOG SUBFAMILY C MEMBER 11"/>
    <property type="match status" value="1"/>
</dbReference>
<accession>A0A3N4MC83</accession>
<name>A0A3N4MC83_9PEZI</name>
<feature type="compositionally biased region" description="Low complexity" evidence="2">
    <location>
        <begin position="483"/>
        <end position="503"/>
    </location>
</feature>
<gene>
    <name evidence="4" type="ORF">L211DRAFT_834702</name>
</gene>
<dbReference type="PROSITE" id="PS00636">
    <property type="entry name" value="DNAJ_1"/>
    <property type="match status" value="1"/>
</dbReference>
<dbReference type="GO" id="GO:0005739">
    <property type="term" value="C:mitochondrion"/>
    <property type="evidence" value="ECO:0007669"/>
    <property type="project" value="GOC"/>
</dbReference>
<dbReference type="InterPro" id="IPR001623">
    <property type="entry name" value="DnaJ_domain"/>
</dbReference>
<dbReference type="GO" id="GO:0042407">
    <property type="term" value="P:cristae formation"/>
    <property type="evidence" value="ECO:0007669"/>
    <property type="project" value="TreeGrafter"/>
</dbReference>
<dbReference type="InterPro" id="IPR024586">
    <property type="entry name" value="DnaJ-like_C11_C"/>
</dbReference>
<dbReference type="Gene3D" id="1.10.287.110">
    <property type="entry name" value="DnaJ domain"/>
    <property type="match status" value="1"/>
</dbReference>
<dbReference type="InterPro" id="IPR018253">
    <property type="entry name" value="DnaJ_domain_CS"/>
</dbReference>
<dbReference type="Pfam" id="PF11875">
    <property type="entry name" value="DnaJ-like_C11_C"/>
    <property type="match status" value="1"/>
</dbReference>
<evidence type="ECO:0000313" key="5">
    <source>
        <dbReference type="Proteomes" id="UP000267821"/>
    </source>
</evidence>
<proteinExistence type="predicted"/>
<dbReference type="InterPro" id="IPR052243">
    <property type="entry name" value="Mito_inner_membrane_organizer"/>
</dbReference>
<dbReference type="PANTHER" id="PTHR44157:SF1">
    <property type="entry name" value="DNAJ HOMOLOG SUBFAMILY C MEMBER 11"/>
    <property type="match status" value="1"/>
</dbReference>
<dbReference type="EMBL" id="ML121532">
    <property type="protein sequence ID" value="RPB27035.1"/>
    <property type="molecule type" value="Genomic_DNA"/>
</dbReference>
<evidence type="ECO:0000256" key="1">
    <source>
        <dbReference type="ARBA" id="ARBA00023186"/>
    </source>
</evidence>
<feature type="domain" description="J" evidence="3">
    <location>
        <begin position="66"/>
        <end position="133"/>
    </location>
</feature>
<dbReference type="Proteomes" id="UP000267821">
    <property type="component" value="Unassembled WGS sequence"/>
</dbReference>
<dbReference type="PRINTS" id="PR00625">
    <property type="entry name" value="JDOMAIN"/>
</dbReference>
<feature type="compositionally biased region" description="Acidic residues" evidence="2">
    <location>
        <begin position="38"/>
        <end position="61"/>
    </location>
</feature>
<dbReference type="CDD" id="cd06257">
    <property type="entry name" value="DnaJ"/>
    <property type="match status" value="1"/>
</dbReference>
<evidence type="ECO:0000313" key="4">
    <source>
        <dbReference type="EMBL" id="RPB27035.1"/>
    </source>
</evidence>
<evidence type="ECO:0000259" key="3">
    <source>
        <dbReference type="PROSITE" id="PS50076"/>
    </source>
</evidence>
<reference evidence="4 5" key="1">
    <citation type="journal article" date="2018" name="Nat. Ecol. Evol.">
        <title>Pezizomycetes genomes reveal the molecular basis of ectomycorrhizal truffle lifestyle.</title>
        <authorList>
            <person name="Murat C."/>
            <person name="Payen T."/>
            <person name="Noel B."/>
            <person name="Kuo A."/>
            <person name="Morin E."/>
            <person name="Chen J."/>
            <person name="Kohler A."/>
            <person name="Krizsan K."/>
            <person name="Balestrini R."/>
            <person name="Da Silva C."/>
            <person name="Montanini B."/>
            <person name="Hainaut M."/>
            <person name="Levati E."/>
            <person name="Barry K.W."/>
            <person name="Belfiori B."/>
            <person name="Cichocki N."/>
            <person name="Clum A."/>
            <person name="Dockter R.B."/>
            <person name="Fauchery L."/>
            <person name="Guy J."/>
            <person name="Iotti M."/>
            <person name="Le Tacon F."/>
            <person name="Lindquist E.A."/>
            <person name="Lipzen A."/>
            <person name="Malagnac F."/>
            <person name="Mello A."/>
            <person name="Molinier V."/>
            <person name="Miyauchi S."/>
            <person name="Poulain J."/>
            <person name="Riccioni C."/>
            <person name="Rubini A."/>
            <person name="Sitrit Y."/>
            <person name="Splivallo R."/>
            <person name="Traeger S."/>
            <person name="Wang M."/>
            <person name="Zifcakova L."/>
            <person name="Wipf D."/>
            <person name="Zambonelli A."/>
            <person name="Paolocci F."/>
            <person name="Nowrousian M."/>
            <person name="Ottonello S."/>
            <person name="Baldrian P."/>
            <person name="Spatafora J.W."/>
            <person name="Henrissat B."/>
            <person name="Nagy L.G."/>
            <person name="Aury J.M."/>
            <person name="Wincker P."/>
            <person name="Grigoriev I.V."/>
            <person name="Bonfante P."/>
            <person name="Martin F.M."/>
        </authorList>
    </citation>
    <scope>NUCLEOTIDE SEQUENCE [LARGE SCALE GENOMIC DNA]</scope>
    <source>
        <strain evidence="4 5">ATCC MYA-4762</strain>
    </source>
</reference>
<evidence type="ECO:0000256" key="2">
    <source>
        <dbReference type="SAM" id="MobiDB-lite"/>
    </source>
</evidence>
<dbReference type="InterPro" id="IPR036869">
    <property type="entry name" value="J_dom_sf"/>
</dbReference>
<sequence>MADNPFPNPGGGGGASADGGYAEEQGWSRGGGDGYSSDNEDESREREEDTADEDELVGDYGEEQRDYYAILNVPRDASDTQLRQSYRHLSLHFHPDKQPPELRQQATSRFNLIQQAYETLIDPRKRIIYNNLGEAGLRVKSLEVGTKAMSPDEFRYYIEEKVRRTHRETLEREVGFHGVLVVGLDGTRWFGLEQEYIEGPDGQLIPVPQQDGVLTRVFVQHGFHVPMLLLRDVINHPVSINRVIESVKSFIPGVETREKSDEELDEELARDKAIQQLPPPTLRLSASLGGRTVNAVAEDATGKQKRIAHAPLIAQTAMELGLVHAFPAMAPQPPRKQGDKGSGWMEKEISIARVMADSQVALTHQIIAKSSTLAYTRPILGRTTMLQLTAQIHHRSRKAAMPMVEAMLTRQVTKKGTFFIAFGTGTRWGFYMPFGLGRWGSAGEWWRNASSRIGFTYHGGGSASAHIDDEDDGDVEEEEASEEGNNSERANGNANGRNQNSGRKAPPKPRANPNTVATFYLAANNITPTASILTIGLDLSRTFLSRPRPKHLPRMVPLPNSYRGIRAQLKSSLNLMGTVSTSVSFTRPVASYSRLGFSVSIEPTDPGVVFGIVFRRLGQKIQIPILATKFIDSEDLVHRGFNVWGVGVVSIAFGWWVWESGIVRIWERRQRKLGMAKKRRALREKVEKGKREAQEAIALMEDGVRKKMMRENENGGLVVLEATYGLPEMNEKGVMGFLWRKKDSEGARRIDVKIPVAAWVEDTQLVIPANISKSSLVGFYDPFPGRSKTLKIRYLFRGVLHEVEVPSGKGVVCPNRGHIVREEK</sequence>
<dbReference type="InParanoid" id="A0A3N4MC83"/>
<keyword evidence="1" id="KW-0143">Chaperone</keyword>
<dbReference type="SMART" id="SM00271">
    <property type="entry name" value="DnaJ"/>
    <property type="match status" value="1"/>
</dbReference>
<feature type="compositionally biased region" description="Acidic residues" evidence="2">
    <location>
        <begin position="468"/>
        <end position="482"/>
    </location>
</feature>
<feature type="region of interest" description="Disordered" evidence="2">
    <location>
        <begin position="1"/>
        <end position="61"/>
    </location>
</feature>
<dbReference type="STRING" id="1051890.A0A3N4MC83"/>
<dbReference type="AlphaFoldDB" id="A0A3N4MC83"/>